<dbReference type="InterPro" id="IPR000438">
    <property type="entry name" value="Acetyl_CoA_COase_Trfase_b_su"/>
</dbReference>
<comment type="caution">
    <text evidence="4">The sequence shown here is derived from an EMBL/GenBank/DDBJ whole genome shotgun (WGS) entry which is preliminary data.</text>
</comment>
<proteinExistence type="predicted"/>
<dbReference type="Proteomes" id="UP000294513">
    <property type="component" value="Unassembled WGS sequence"/>
</dbReference>
<gene>
    <name evidence="4" type="ORF">E1298_45110</name>
</gene>
<dbReference type="Pfam" id="PF01039">
    <property type="entry name" value="Carboxyl_trans"/>
    <property type="match status" value="1"/>
</dbReference>
<dbReference type="RefSeq" id="WP_131903515.1">
    <property type="nucleotide sequence ID" value="NZ_SMKU01000551.1"/>
</dbReference>
<dbReference type="PANTHER" id="PTHR42995">
    <property type="entry name" value="ACETYL-COENZYME A CARBOXYLASE CARBOXYL TRANSFERASE SUBUNIT BETA, CHLOROPLASTIC"/>
    <property type="match status" value="1"/>
</dbReference>
<evidence type="ECO:0000259" key="2">
    <source>
        <dbReference type="PROSITE" id="PS50980"/>
    </source>
</evidence>
<dbReference type="PANTHER" id="PTHR42995:SF5">
    <property type="entry name" value="ACETYL-COENZYME A CARBOXYLASE CARBOXYL TRANSFERASE SUBUNIT BETA, CHLOROPLASTIC"/>
    <property type="match status" value="1"/>
</dbReference>
<feature type="domain" description="CoA carboxyltransferase N-terminal" evidence="2">
    <location>
        <begin position="1"/>
        <end position="207"/>
    </location>
</feature>
<dbReference type="GO" id="GO:0003989">
    <property type="term" value="F:acetyl-CoA carboxylase activity"/>
    <property type="evidence" value="ECO:0007669"/>
    <property type="project" value="InterPro"/>
</dbReference>
<dbReference type="GO" id="GO:2001295">
    <property type="term" value="P:malonyl-CoA biosynthetic process"/>
    <property type="evidence" value="ECO:0007669"/>
    <property type="project" value="TreeGrafter"/>
</dbReference>
<accession>A0A4R4ZS35</accession>
<reference evidence="4 5" key="1">
    <citation type="submission" date="2019-03" db="EMBL/GenBank/DDBJ databases">
        <title>Draft genome sequences of novel Actinobacteria.</title>
        <authorList>
            <person name="Sahin N."/>
            <person name="Ay H."/>
            <person name="Saygin H."/>
        </authorList>
    </citation>
    <scope>NUCLEOTIDE SEQUENCE [LARGE SCALE GENOMIC DNA]</scope>
    <source>
        <strain evidence="4 5">H3C3</strain>
    </source>
</reference>
<evidence type="ECO:0000313" key="4">
    <source>
        <dbReference type="EMBL" id="TDD61823.1"/>
    </source>
</evidence>
<dbReference type="GO" id="GO:0009317">
    <property type="term" value="C:acetyl-CoA carboxylase complex"/>
    <property type="evidence" value="ECO:0007669"/>
    <property type="project" value="InterPro"/>
</dbReference>
<dbReference type="PROSITE" id="PS50989">
    <property type="entry name" value="COA_CT_CTER"/>
    <property type="match status" value="1"/>
</dbReference>
<organism evidence="4 5">
    <name type="scientific">Actinomadura rubrisoli</name>
    <dbReference type="NCBI Taxonomy" id="2530368"/>
    <lineage>
        <taxon>Bacteria</taxon>
        <taxon>Bacillati</taxon>
        <taxon>Actinomycetota</taxon>
        <taxon>Actinomycetes</taxon>
        <taxon>Streptosporangiales</taxon>
        <taxon>Thermomonosporaceae</taxon>
        <taxon>Actinomadura</taxon>
    </lineage>
</organism>
<dbReference type="EMBL" id="SMKU01000551">
    <property type="protein sequence ID" value="TDD61823.1"/>
    <property type="molecule type" value="Genomic_DNA"/>
</dbReference>
<dbReference type="GO" id="GO:0016740">
    <property type="term" value="F:transferase activity"/>
    <property type="evidence" value="ECO:0007669"/>
    <property type="project" value="UniProtKB-KW"/>
</dbReference>
<dbReference type="InterPro" id="IPR011762">
    <property type="entry name" value="COA_CT_N"/>
</dbReference>
<protein>
    <submittedName>
        <fullName evidence="4">Acetyl-CoA carboxyl transferase</fullName>
    </submittedName>
</protein>
<dbReference type="PROSITE" id="PS50980">
    <property type="entry name" value="COA_CT_NTER"/>
    <property type="match status" value="1"/>
</dbReference>
<dbReference type="InterPro" id="IPR011763">
    <property type="entry name" value="COA_CT_C"/>
</dbReference>
<evidence type="ECO:0000313" key="5">
    <source>
        <dbReference type="Proteomes" id="UP000294513"/>
    </source>
</evidence>
<sequence>DLDADYADELRGARERSGADEAVTTGEGRIHGRRVAVIACEFSFLAGSIGTAAARRLVLAVERATAERLPLLASPTSGGTRMQEGTSAVVQMIPISAAVAAHRAAGLPYLTYLRNPTTGGAFASWGSLGQVTAAEPGALIGFLGPRVYEALHGEPFPPGVQVAENLHARGLLDAVLEPAELRAVASRVLGIVAARREQPPEAAPLPLEELADTPAWTSVELSRRPDRPGVRALLRCAADAVPLHGTGEGESDPGLLLALARFGGAPCVVLGQDREWQSRHGPLGPAALRVARRGMRLAAELGLPLLSVIDTAGATLSKEAEEGGLAGAIARCLAEMVVLPVPTLCLILGQGAGGGALALVPADRVLCAQHGWLSPLPPEGASAIRYRTTDRAAELARTQGIRSLDLLRDGVVDRVVAERPDAADEPADFLARLGCALEYELVSLLRRPDEQRRAARLGRYATPGVRPGSRR</sequence>
<dbReference type="GO" id="GO:0006633">
    <property type="term" value="P:fatty acid biosynthetic process"/>
    <property type="evidence" value="ECO:0007669"/>
    <property type="project" value="InterPro"/>
</dbReference>
<dbReference type="PRINTS" id="PR01070">
    <property type="entry name" value="ACCCTRFRASEB"/>
</dbReference>
<keyword evidence="1 4" id="KW-0808">Transferase</keyword>
<evidence type="ECO:0000259" key="3">
    <source>
        <dbReference type="PROSITE" id="PS50989"/>
    </source>
</evidence>
<dbReference type="OrthoDB" id="9772975at2"/>
<feature type="non-terminal residue" evidence="4">
    <location>
        <position position="1"/>
    </location>
</feature>
<dbReference type="InterPro" id="IPR029045">
    <property type="entry name" value="ClpP/crotonase-like_dom_sf"/>
</dbReference>
<dbReference type="InterPro" id="IPR034733">
    <property type="entry name" value="AcCoA_carboxyl_beta"/>
</dbReference>
<feature type="domain" description="CoA carboxyltransferase C-terminal" evidence="3">
    <location>
        <begin position="202"/>
        <end position="443"/>
    </location>
</feature>
<keyword evidence="5" id="KW-1185">Reference proteome</keyword>
<dbReference type="SUPFAM" id="SSF52096">
    <property type="entry name" value="ClpP/crotonase"/>
    <property type="match status" value="2"/>
</dbReference>
<name>A0A4R4ZS35_9ACTN</name>
<evidence type="ECO:0000256" key="1">
    <source>
        <dbReference type="ARBA" id="ARBA00022679"/>
    </source>
</evidence>
<dbReference type="AlphaFoldDB" id="A0A4R4ZS35"/>
<dbReference type="Gene3D" id="3.90.226.10">
    <property type="entry name" value="2-enoyl-CoA Hydratase, Chain A, domain 1"/>
    <property type="match status" value="2"/>
</dbReference>